<evidence type="ECO:0000313" key="3">
    <source>
        <dbReference type="EMBL" id="GBU04616.1"/>
    </source>
</evidence>
<keyword evidence="6" id="KW-1185">Reference proteome</keyword>
<reference evidence="3 6" key="1">
    <citation type="journal article" date="2018" name="Int. J. Syst. Evol. Microbiol.">
        <title>Draft Genome Sequence of Faecalimonas umbilicata JCM 30896T, an Acetate-Producing Bacterium Isolated from Human Feces.</title>
        <authorList>
            <person name="Sakamoto M."/>
            <person name="Ikeyama N."/>
            <person name="Yuki M."/>
            <person name="Ohkuma M."/>
        </authorList>
    </citation>
    <scope>NUCLEOTIDE SEQUENCE [LARGE SCALE GENOMIC DNA]</scope>
    <source>
        <strain evidence="3 6">EGH7</strain>
    </source>
</reference>
<dbReference type="EMBL" id="SLZV01000014">
    <property type="protein sequence ID" value="TCS67799.1"/>
    <property type="molecule type" value="Genomic_DNA"/>
</dbReference>
<dbReference type="PANTHER" id="PTHR30388">
    <property type="entry name" value="ALDEHYDE OXIDOREDUCTASE MOLYBDENUM COFACTOR ASSEMBLY PROTEIN"/>
    <property type="match status" value="1"/>
</dbReference>
<gene>
    <name evidence="4" type="ORF">EDD74_11432</name>
    <name evidence="3" type="ORF">FAEUMB_11570</name>
</gene>
<evidence type="ECO:0000313" key="4">
    <source>
        <dbReference type="EMBL" id="TCS67799.1"/>
    </source>
</evidence>
<dbReference type="Gene3D" id="3.40.50.720">
    <property type="entry name" value="NAD(P)-binding Rossmann-like Domain"/>
    <property type="match status" value="1"/>
</dbReference>
<evidence type="ECO:0000313" key="5">
    <source>
        <dbReference type="Proteomes" id="UP000294613"/>
    </source>
</evidence>
<dbReference type="Pfam" id="PF02625">
    <property type="entry name" value="XdhC_CoxI"/>
    <property type="match status" value="1"/>
</dbReference>
<dbReference type="EMBL" id="BHEO01000005">
    <property type="protein sequence ID" value="GBU04616.1"/>
    <property type="molecule type" value="Genomic_DNA"/>
</dbReference>
<dbReference type="Pfam" id="PF13478">
    <property type="entry name" value="XdhC_C"/>
    <property type="match status" value="1"/>
</dbReference>
<sequence length="340" mass="37746">MKTMKELFEILLENGKSGNDCMIVTVTKSSGSAPRGAGSRMIVLADGMSHGTIGGGSIEYEATKQAILGIRQQTSFLKSFVLRPNDAADLGMVCGGQVTAYFQYVSHENTVFLDQCHSLLANWDRAKQLWLLLDLTEESNWTFQYMTDATDASLHNLADSGYAFPEEPSEYSIDGRHYYIEPLVKSGTVYVFGGGHVAQELVPVLTHLDFRCVVFDDRKEFANPELFPSACRCITGNFEQLSELIDFHPEDYVCIMTRGHLCDYIVQKQVMQTPVSYIGVMGSRRKRETLREKLLADGFTEEEIDRCKSPIGLSINAETPAEIAISIAGELIAKRAGKPL</sequence>
<dbReference type="RefSeq" id="WP_116441447.1">
    <property type="nucleotide sequence ID" value="NZ_BHEO01000005.1"/>
</dbReference>
<organism evidence="4 5">
    <name type="scientific">Faecalimonas umbilicata</name>
    <dbReference type="NCBI Taxonomy" id="1912855"/>
    <lineage>
        <taxon>Bacteria</taxon>
        <taxon>Bacillati</taxon>
        <taxon>Bacillota</taxon>
        <taxon>Clostridia</taxon>
        <taxon>Lachnospirales</taxon>
        <taxon>Lachnospiraceae</taxon>
        <taxon>Faecalimonas</taxon>
    </lineage>
</organism>
<evidence type="ECO:0000313" key="6">
    <source>
        <dbReference type="Proteomes" id="UP000702954"/>
    </source>
</evidence>
<reference evidence="4 5" key="2">
    <citation type="submission" date="2019-03" db="EMBL/GenBank/DDBJ databases">
        <title>Genomic Encyclopedia of Type Strains, Phase IV (KMG-IV): sequencing the most valuable type-strain genomes for metagenomic binning, comparative biology and taxonomic classification.</title>
        <authorList>
            <person name="Goeker M."/>
        </authorList>
    </citation>
    <scope>NUCLEOTIDE SEQUENCE [LARGE SCALE GENOMIC DNA]</scope>
    <source>
        <strain evidence="4 5">DSM 103426</strain>
    </source>
</reference>
<dbReference type="PANTHER" id="PTHR30388:SF6">
    <property type="entry name" value="XANTHINE DEHYDROGENASE SUBUNIT A-RELATED"/>
    <property type="match status" value="1"/>
</dbReference>
<dbReference type="Proteomes" id="UP000702954">
    <property type="component" value="Unassembled WGS sequence"/>
</dbReference>
<feature type="domain" description="XdhC- CoxI" evidence="1">
    <location>
        <begin position="17"/>
        <end position="74"/>
    </location>
</feature>
<dbReference type="Proteomes" id="UP000294613">
    <property type="component" value="Unassembled WGS sequence"/>
</dbReference>
<name>A0A4R3JN93_9FIRM</name>
<dbReference type="InterPro" id="IPR003777">
    <property type="entry name" value="XdhC_CoxI"/>
</dbReference>
<protein>
    <submittedName>
        <fullName evidence="4">Xanthine dehydrogenase accessory factor</fullName>
    </submittedName>
</protein>
<accession>A0A4R3JN93</accession>
<dbReference type="InterPro" id="IPR052698">
    <property type="entry name" value="MoCofactor_Util/Proc"/>
</dbReference>
<dbReference type="AlphaFoldDB" id="A0A4R3JN93"/>
<proteinExistence type="predicted"/>
<feature type="domain" description="XdhC Rossmann" evidence="2">
    <location>
        <begin position="189"/>
        <end position="331"/>
    </location>
</feature>
<evidence type="ECO:0000259" key="2">
    <source>
        <dbReference type="Pfam" id="PF13478"/>
    </source>
</evidence>
<evidence type="ECO:0000259" key="1">
    <source>
        <dbReference type="Pfam" id="PF02625"/>
    </source>
</evidence>
<comment type="caution">
    <text evidence="4">The sequence shown here is derived from an EMBL/GenBank/DDBJ whole genome shotgun (WGS) entry which is preliminary data.</text>
</comment>
<dbReference type="InterPro" id="IPR027051">
    <property type="entry name" value="XdhC_Rossmann_dom"/>
</dbReference>